<protein>
    <recommendedName>
        <fullName evidence="1">F-box domain-containing protein</fullName>
    </recommendedName>
</protein>
<dbReference type="PANTHER" id="PTHR31672">
    <property type="entry name" value="BNACNNG10540D PROTEIN"/>
    <property type="match status" value="1"/>
</dbReference>
<name>A0A9J5Y2K4_SOLCO</name>
<proteinExistence type="predicted"/>
<dbReference type="AlphaFoldDB" id="A0A9J5Y2K4"/>
<dbReference type="Gene3D" id="1.20.1280.50">
    <property type="match status" value="1"/>
</dbReference>
<keyword evidence="3" id="KW-1185">Reference proteome</keyword>
<accession>A0A9J5Y2K4</accession>
<dbReference type="Proteomes" id="UP000824120">
    <property type="component" value="Chromosome 7"/>
</dbReference>
<sequence length="129" mass="15479">MDVDVVTEIFIRLFVWSLLRFKCVSKLWVTLISDPYFKMKHLNHAKNDENSQKILVNQRYPYIEEFSLYCSYLSSVQQVEHLHKFDCPSKFKSWHHTLYCCYHGLALIVFCNYKVDSVPLLWNPPQENQ</sequence>
<dbReference type="OrthoDB" id="1305192at2759"/>
<feature type="domain" description="F-box" evidence="1">
    <location>
        <begin position="4"/>
        <end position="38"/>
    </location>
</feature>
<dbReference type="SUPFAM" id="SSF81383">
    <property type="entry name" value="F-box domain"/>
    <property type="match status" value="1"/>
</dbReference>
<reference evidence="2 3" key="1">
    <citation type="submission" date="2020-09" db="EMBL/GenBank/DDBJ databases">
        <title>De no assembly of potato wild relative species, Solanum commersonii.</title>
        <authorList>
            <person name="Cho K."/>
        </authorList>
    </citation>
    <scope>NUCLEOTIDE SEQUENCE [LARGE SCALE GENOMIC DNA]</scope>
    <source>
        <strain evidence="2">LZ3.2</strain>
        <tissue evidence="2">Leaf</tissue>
    </source>
</reference>
<dbReference type="Pfam" id="PF00646">
    <property type="entry name" value="F-box"/>
    <property type="match status" value="1"/>
</dbReference>
<dbReference type="InterPro" id="IPR001810">
    <property type="entry name" value="F-box_dom"/>
</dbReference>
<evidence type="ECO:0000313" key="3">
    <source>
        <dbReference type="Proteomes" id="UP000824120"/>
    </source>
</evidence>
<evidence type="ECO:0000259" key="1">
    <source>
        <dbReference type="Pfam" id="PF00646"/>
    </source>
</evidence>
<dbReference type="PANTHER" id="PTHR31672:SF13">
    <property type="entry name" value="F-BOX PROTEIN CPR30-LIKE"/>
    <property type="match status" value="1"/>
</dbReference>
<organism evidence="2 3">
    <name type="scientific">Solanum commersonii</name>
    <name type="common">Commerson's wild potato</name>
    <name type="synonym">Commerson's nightshade</name>
    <dbReference type="NCBI Taxonomy" id="4109"/>
    <lineage>
        <taxon>Eukaryota</taxon>
        <taxon>Viridiplantae</taxon>
        <taxon>Streptophyta</taxon>
        <taxon>Embryophyta</taxon>
        <taxon>Tracheophyta</taxon>
        <taxon>Spermatophyta</taxon>
        <taxon>Magnoliopsida</taxon>
        <taxon>eudicotyledons</taxon>
        <taxon>Gunneridae</taxon>
        <taxon>Pentapetalae</taxon>
        <taxon>asterids</taxon>
        <taxon>lamiids</taxon>
        <taxon>Solanales</taxon>
        <taxon>Solanaceae</taxon>
        <taxon>Solanoideae</taxon>
        <taxon>Solaneae</taxon>
        <taxon>Solanum</taxon>
    </lineage>
</organism>
<dbReference type="EMBL" id="JACXVP010000007">
    <property type="protein sequence ID" value="KAG5594095.1"/>
    <property type="molecule type" value="Genomic_DNA"/>
</dbReference>
<dbReference type="InterPro" id="IPR036047">
    <property type="entry name" value="F-box-like_dom_sf"/>
</dbReference>
<gene>
    <name evidence="2" type="ORF">H5410_035327</name>
</gene>
<comment type="caution">
    <text evidence="2">The sequence shown here is derived from an EMBL/GenBank/DDBJ whole genome shotgun (WGS) entry which is preliminary data.</text>
</comment>
<dbReference type="InterPro" id="IPR050796">
    <property type="entry name" value="SCF_F-box_component"/>
</dbReference>
<evidence type="ECO:0000313" key="2">
    <source>
        <dbReference type="EMBL" id="KAG5594095.1"/>
    </source>
</evidence>